<dbReference type="AlphaFoldDB" id="A0A067TQK9"/>
<evidence type="ECO:0000313" key="2">
    <source>
        <dbReference type="EMBL" id="KDR82219.1"/>
    </source>
</evidence>
<name>A0A067TQK9_GALM3</name>
<dbReference type="EMBL" id="KL142370">
    <property type="protein sequence ID" value="KDR82219.1"/>
    <property type="molecule type" value="Genomic_DNA"/>
</dbReference>
<reference evidence="3" key="1">
    <citation type="journal article" date="2014" name="Proc. Natl. Acad. Sci. U.S.A.">
        <title>Extensive sampling of basidiomycete genomes demonstrates inadequacy of the white-rot/brown-rot paradigm for wood decay fungi.</title>
        <authorList>
            <person name="Riley R."/>
            <person name="Salamov A.A."/>
            <person name="Brown D.W."/>
            <person name="Nagy L.G."/>
            <person name="Floudas D."/>
            <person name="Held B.W."/>
            <person name="Levasseur A."/>
            <person name="Lombard V."/>
            <person name="Morin E."/>
            <person name="Otillar R."/>
            <person name="Lindquist E.A."/>
            <person name="Sun H."/>
            <person name="LaButti K.M."/>
            <person name="Schmutz J."/>
            <person name="Jabbour D."/>
            <person name="Luo H."/>
            <person name="Baker S.E."/>
            <person name="Pisabarro A.G."/>
            <person name="Walton J.D."/>
            <person name="Blanchette R.A."/>
            <person name="Henrissat B."/>
            <person name="Martin F."/>
            <person name="Cullen D."/>
            <person name="Hibbett D.S."/>
            <person name="Grigoriev I.V."/>
        </authorList>
    </citation>
    <scope>NUCLEOTIDE SEQUENCE [LARGE SCALE GENOMIC DNA]</scope>
    <source>
        <strain evidence="3">CBS 339.88</strain>
    </source>
</reference>
<dbReference type="HOGENOM" id="CLU_2250362_0_0_1"/>
<dbReference type="Proteomes" id="UP000027222">
    <property type="component" value="Unassembled WGS sequence"/>
</dbReference>
<organism evidence="2 3">
    <name type="scientific">Galerina marginata (strain CBS 339.88)</name>
    <dbReference type="NCBI Taxonomy" id="685588"/>
    <lineage>
        <taxon>Eukaryota</taxon>
        <taxon>Fungi</taxon>
        <taxon>Dikarya</taxon>
        <taxon>Basidiomycota</taxon>
        <taxon>Agaricomycotina</taxon>
        <taxon>Agaricomycetes</taxon>
        <taxon>Agaricomycetidae</taxon>
        <taxon>Agaricales</taxon>
        <taxon>Agaricineae</taxon>
        <taxon>Strophariaceae</taxon>
        <taxon>Galerina</taxon>
    </lineage>
</organism>
<gene>
    <name evidence="2" type="ORF">GALMADRAFT_276756</name>
</gene>
<evidence type="ECO:0000256" key="1">
    <source>
        <dbReference type="SAM" id="MobiDB-lite"/>
    </source>
</evidence>
<evidence type="ECO:0000313" key="3">
    <source>
        <dbReference type="Proteomes" id="UP000027222"/>
    </source>
</evidence>
<sequence length="104" mass="11999">MPRVHFISFRQRAEHAVALQLGTWLSCLFSQADSLIYVKHILLEAQDDEPDNGEYVGCLFWKNLGVGGVSQLFFTRITRDDWGESDPEKDLHNQEEVGYERART</sequence>
<proteinExistence type="predicted"/>
<keyword evidence="3" id="KW-1185">Reference proteome</keyword>
<feature type="region of interest" description="Disordered" evidence="1">
    <location>
        <begin position="81"/>
        <end position="104"/>
    </location>
</feature>
<protein>
    <submittedName>
        <fullName evidence="2">Uncharacterized protein</fullName>
    </submittedName>
</protein>
<accession>A0A067TQK9</accession>